<dbReference type="Proteomes" id="UP000435802">
    <property type="component" value="Unassembled WGS sequence"/>
</dbReference>
<keyword evidence="3" id="KW-1185">Reference proteome</keyword>
<feature type="transmembrane region" description="Helical" evidence="1">
    <location>
        <begin position="187"/>
        <end position="206"/>
    </location>
</feature>
<protein>
    <submittedName>
        <fullName evidence="2">Uncharacterized protein</fullName>
    </submittedName>
</protein>
<feature type="transmembrane region" description="Helical" evidence="1">
    <location>
        <begin position="85"/>
        <end position="107"/>
    </location>
</feature>
<feature type="transmembrane region" description="Helical" evidence="1">
    <location>
        <begin position="148"/>
        <end position="167"/>
    </location>
</feature>
<dbReference type="EMBL" id="WUMK01000011">
    <property type="protein sequence ID" value="MXN48523.1"/>
    <property type="molecule type" value="Genomic_DNA"/>
</dbReference>
<accession>A0A6N8SJ69</accession>
<evidence type="ECO:0000313" key="3">
    <source>
        <dbReference type="Proteomes" id="UP000435802"/>
    </source>
</evidence>
<dbReference type="InterPro" id="IPR036927">
    <property type="entry name" value="Cyt_c_oxase-like_su1_sf"/>
</dbReference>
<proteinExistence type="predicted"/>
<reference evidence="2 3" key="1">
    <citation type="submission" date="2019-12" db="EMBL/GenBank/DDBJ databases">
        <title>Shinella kummerowiae sp. nov., a symbiotic bacterium isolated from root nodules of the herbal legume Kummerowia stipulacea.</title>
        <authorList>
            <person name="Gao J."/>
        </authorList>
    </citation>
    <scope>NUCLEOTIDE SEQUENCE [LARGE SCALE GENOMIC DNA]</scope>
    <source>
        <strain evidence="2 3">CCBAU 25048</strain>
    </source>
</reference>
<dbReference type="AlphaFoldDB" id="A0A6N8SJ69"/>
<feature type="transmembrane region" description="Helical" evidence="1">
    <location>
        <begin position="318"/>
        <end position="340"/>
    </location>
</feature>
<keyword evidence="1" id="KW-1133">Transmembrane helix</keyword>
<feature type="transmembrane region" description="Helical" evidence="1">
    <location>
        <begin position="253"/>
        <end position="273"/>
    </location>
</feature>
<feature type="transmembrane region" description="Helical" evidence="1">
    <location>
        <begin position="46"/>
        <end position="73"/>
    </location>
</feature>
<keyword evidence="1" id="KW-0812">Transmembrane</keyword>
<sequence>MPGATLSRWTMSYFAAACLMLVAGQGLMVAGYGYPFADISAPETLVVVHLIAIGWLSLLMAGALLQFVPVLIARPVIGGRFAMPALLLLLGGLGCLLGGFVALSGALDLPLALLPIGGVMLLAGFGLFAGILAVTLLSARPLPLPARFVATGLAALVGAALIGSAFTATLSGFTESPLLDRLVADGVALHAALGLGGWLSATAVGVSYRLFSMFLLAPEVERSTSRAAWWGASVAVGLVVVAVVFVLSGIFGAALLFAAALLLTLMAVMLYGADVLHIYRGRKRKQAELNIRASFAALGLCALSILLLNVPSLRSGNMVAAVVYLFVFGWLTGLGLAQLYKIVAFLTWLEAYGPVLGRAPVPRVQDLVDERHALILFRLYYGAVGIAVLSLAAGTTGFFRMAVAGQLLSTLCLIREFIRARRLSIVPAALRAPAGMVRPRLFLPLSAFQGDK</sequence>
<evidence type="ECO:0000256" key="1">
    <source>
        <dbReference type="SAM" id="Phobius"/>
    </source>
</evidence>
<feature type="transmembrane region" description="Helical" evidence="1">
    <location>
        <begin position="113"/>
        <end position="136"/>
    </location>
</feature>
<feature type="transmembrane region" description="Helical" evidence="1">
    <location>
        <begin position="373"/>
        <end position="392"/>
    </location>
</feature>
<keyword evidence="1" id="KW-0472">Membrane</keyword>
<dbReference type="RefSeq" id="WP_160862027.1">
    <property type="nucleotide sequence ID" value="NZ_JAODWE010000003.1"/>
</dbReference>
<evidence type="ECO:0000313" key="2">
    <source>
        <dbReference type="EMBL" id="MXN48523.1"/>
    </source>
</evidence>
<gene>
    <name evidence="2" type="ORF">GR138_25240</name>
</gene>
<feature type="transmembrane region" description="Helical" evidence="1">
    <location>
        <begin position="12"/>
        <end position="34"/>
    </location>
</feature>
<comment type="caution">
    <text evidence="2">The sequence shown here is derived from an EMBL/GenBank/DDBJ whole genome shotgun (WGS) entry which is preliminary data.</text>
</comment>
<feature type="transmembrane region" description="Helical" evidence="1">
    <location>
        <begin position="293"/>
        <end position="312"/>
    </location>
</feature>
<organism evidence="2 3">
    <name type="scientific">Shinella kummerowiae</name>
    <dbReference type="NCBI Taxonomy" id="417745"/>
    <lineage>
        <taxon>Bacteria</taxon>
        <taxon>Pseudomonadati</taxon>
        <taxon>Pseudomonadota</taxon>
        <taxon>Alphaproteobacteria</taxon>
        <taxon>Hyphomicrobiales</taxon>
        <taxon>Rhizobiaceae</taxon>
        <taxon>Shinella</taxon>
    </lineage>
</organism>
<name>A0A6N8SJ69_9HYPH</name>
<dbReference type="Gene3D" id="1.20.210.10">
    <property type="entry name" value="Cytochrome c oxidase-like, subunit I domain"/>
    <property type="match status" value="1"/>
</dbReference>
<dbReference type="OrthoDB" id="5245199at2"/>
<feature type="transmembrane region" description="Helical" evidence="1">
    <location>
        <begin position="227"/>
        <end position="247"/>
    </location>
</feature>